<evidence type="ECO:0000259" key="6">
    <source>
        <dbReference type="Pfam" id="PF21719"/>
    </source>
</evidence>
<dbReference type="PANTHER" id="PTHR16453:SF9">
    <property type="entry name" value="GATOR COMPLEX PROTEIN MIOS"/>
    <property type="match status" value="1"/>
</dbReference>
<sequence>MVVHTDKRILWDPRAGSKFIVGGGSTITLYECTPDSSEIRHVTSQSDLQFMKCFQWSPDPAVEDLIAVGLNTGTVDLMRLESTKHASNHVLTSGPRVSLPVRNSRPCNTLAFCDAQPNYLAVGLDKVRNDPSLIIWDISTARSMLSMDPIVDHASNVDSSNGRSQPSLPRSELNARGDARILQQHSPTDYISSVEFVPNSWYLLLAGISHRWLRLFDLRSPVPGAHTNVPSKVHSIATDPTDPYRIATFGDSVVTVWDSRRISQPLLTFTTKDASADGGKVMPGAVFTTMQFSSTRRGRLATLEKSSAHVRFWDLQHAQVTETTSERSKDPAGHPNRTPRLSWASPSSMLSWSSSGGSPTAAEEYWKYPSNVVLADTRKTKDFNWSLSSFALVPSLQKHPLASHVMVVSKEGDLELYEVSDTPKYISWSSRGDLAIGYGRSCRTVSGFDVRGSLNSLEPWNVEVADGLPVVSAEDAAVQAYLLNGRRKSTTPAPPFFGRGDEDGFPALSSTPSRSRERGALRVPRNSAAPSPAVKTVNLSADHSTSTVKASDFPASAVSRPRSVAGSSVRHSRRDKSASKARRYAADTVHKFVEQDISMVMRRRVLRGYGLTNAYHNHIITQDDLPGSDVLSDLWAWISFSRDILSAQTLKHFGLDLSYEGLSGVWDSSPKTPSPNTPEDLQSALQSPMVSISSLSSPNLSVLGLEYPLHRTTSRSKHLKARSHTSSSSGEPPVAFSAGNGRATVQTAKSEQRELALQMCGWQVAPEDFANEIRRWEREGKHSKAACWLVFTGQYSKALEVLMRSKDETHYMMTGTLVALTSHGAASSSRSSELREHTEHLIVRLQDPYFRAMLTLLTLRDWSEVLEEEALPLRERLVVAFQFLDDKALSSYLRRMADRAVSHGDIEGLVITGLTKAGMDVLQNYVDSTGDVQSAAILSAYVCPAKLRDKRAEMWLEAYRDMLDGWRLFHHRCQLDIDRGEIIKRAVEEGNMVPGWAPRQIMLRCNYCSKPVDVMDPAAHYKGRTTSCPSCGRALPRCSICLMTLSVVPDGHRENNRRYTDTIDDAIVICQNCRHGGHASHLLEWFYGDGGDAARAHQTCPVADCGCRCTDEL</sequence>
<dbReference type="Pfam" id="PF21719">
    <property type="entry name" value="MIOS_a-sol"/>
    <property type="match status" value="1"/>
</dbReference>
<dbReference type="InterPro" id="IPR049092">
    <property type="entry name" value="MIOS_a-sol"/>
</dbReference>
<dbReference type="AlphaFoldDB" id="A0A165QL14"/>
<dbReference type="GO" id="GO:0005737">
    <property type="term" value="C:cytoplasm"/>
    <property type="evidence" value="ECO:0007669"/>
    <property type="project" value="TreeGrafter"/>
</dbReference>
<organism evidence="7 8">
    <name type="scientific">Neolentinus lepideus HHB14362 ss-1</name>
    <dbReference type="NCBI Taxonomy" id="1314782"/>
    <lineage>
        <taxon>Eukaryota</taxon>
        <taxon>Fungi</taxon>
        <taxon>Dikarya</taxon>
        <taxon>Basidiomycota</taxon>
        <taxon>Agaricomycotina</taxon>
        <taxon>Agaricomycetes</taxon>
        <taxon>Gloeophyllales</taxon>
        <taxon>Gloeophyllaceae</taxon>
        <taxon>Neolentinus</taxon>
    </lineage>
</organism>
<feature type="compositionally biased region" description="Polar residues" evidence="4">
    <location>
        <begin position="537"/>
        <end position="549"/>
    </location>
</feature>
<dbReference type="InterPro" id="IPR031488">
    <property type="entry name" value="Zn_ribbon_mio"/>
</dbReference>
<dbReference type="EMBL" id="KV425594">
    <property type="protein sequence ID" value="KZT22569.1"/>
    <property type="molecule type" value="Genomic_DNA"/>
</dbReference>
<dbReference type="Proteomes" id="UP000076761">
    <property type="component" value="Unassembled WGS sequence"/>
</dbReference>
<evidence type="ECO:0000259" key="5">
    <source>
        <dbReference type="Pfam" id="PF17034"/>
    </source>
</evidence>
<evidence type="ECO:0000256" key="4">
    <source>
        <dbReference type="SAM" id="MobiDB-lite"/>
    </source>
</evidence>
<feature type="region of interest" description="Disordered" evidence="4">
    <location>
        <begin position="491"/>
        <end position="582"/>
    </location>
</feature>
<gene>
    <name evidence="7" type="ORF">NEOLEDRAFT_1071173</name>
</gene>
<dbReference type="OrthoDB" id="341486at2759"/>
<proteinExistence type="inferred from homology"/>
<feature type="domain" description="GATOR2 complex protein MIO zinc-ribbon like" evidence="5">
    <location>
        <begin position="1006"/>
        <end position="1111"/>
    </location>
</feature>
<dbReference type="Pfam" id="PF17034">
    <property type="entry name" value="zinc_ribbon_16"/>
    <property type="match status" value="1"/>
</dbReference>
<accession>A0A165QL14</accession>
<evidence type="ECO:0000313" key="8">
    <source>
        <dbReference type="Proteomes" id="UP000076761"/>
    </source>
</evidence>
<evidence type="ECO:0000256" key="2">
    <source>
        <dbReference type="ARBA" id="ARBA00022574"/>
    </source>
</evidence>
<dbReference type="CDD" id="cd16691">
    <property type="entry name" value="mRING-H2-C3H3C2_Mio"/>
    <property type="match status" value="1"/>
</dbReference>
<reference evidence="7 8" key="1">
    <citation type="journal article" date="2016" name="Mol. Biol. Evol.">
        <title>Comparative Genomics of Early-Diverging Mushroom-Forming Fungi Provides Insights into the Origins of Lignocellulose Decay Capabilities.</title>
        <authorList>
            <person name="Nagy L.G."/>
            <person name="Riley R."/>
            <person name="Tritt A."/>
            <person name="Adam C."/>
            <person name="Daum C."/>
            <person name="Floudas D."/>
            <person name="Sun H."/>
            <person name="Yadav J.S."/>
            <person name="Pangilinan J."/>
            <person name="Larsson K.H."/>
            <person name="Matsuura K."/>
            <person name="Barry K."/>
            <person name="Labutti K."/>
            <person name="Kuo R."/>
            <person name="Ohm R.A."/>
            <person name="Bhattacharya S.S."/>
            <person name="Shirouzu T."/>
            <person name="Yoshinaga Y."/>
            <person name="Martin F.M."/>
            <person name="Grigoriev I.V."/>
            <person name="Hibbett D.S."/>
        </authorList>
    </citation>
    <scope>NUCLEOTIDE SEQUENCE [LARGE SCALE GENOMIC DNA]</scope>
    <source>
        <strain evidence="7 8">HHB14362 ss-1</strain>
    </source>
</reference>
<dbReference type="STRING" id="1314782.A0A165QL14"/>
<keyword evidence="8" id="KW-1185">Reference proteome</keyword>
<name>A0A165QL14_9AGAM</name>
<feature type="compositionally biased region" description="Basic residues" evidence="4">
    <location>
        <begin position="570"/>
        <end position="582"/>
    </location>
</feature>
<evidence type="ECO:0000256" key="1">
    <source>
        <dbReference type="ARBA" id="ARBA00009713"/>
    </source>
</evidence>
<feature type="compositionally biased region" description="Basic residues" evidence="4">
    <location>
        <begin position="714"/>
        <end position="723"/>
    </location>
</feature>
<feature type="region of interest" description="Disordered" evidence="4">
    <location>
        <begin position="714"/>
        <end position="749"/>
    </location>
</feature>
<dbReference type="InterPro" id="IPR037593">
    <property type="entry name" value="MIOS/Sea4"/>
</dbReference>
<feature type="domain" description="MIOS-like alpha-solenoid" evidence="6">
    <location>
        <begin position="736"/>
        <end position="883"/>
    </location>
</feature>
<dbReference type="GO" id="GO:1904263">
    <property type="term" value="P:positive regulation of TORC1 signaling"/>
    <property type="evidence" value="ECO:0007669"/>
    <property type="project" value="TreeGrafter"/>
</dbReference>
<dbReference type="PANTHER" id="PTHR16453">
    <property type="entry name" value="WD40 DOMAIN-CONTAINING PROTEIN MIO FAMILY MEMBER"/>
    <property type="match status" value="1"/>
</dbReference>
<comment type="similarity">
    <text evidence="1">Belongs to the WD repeat mio family.</text>
</comment>
<dbReference type="FunCoup" id="A0A165QL14">
    <property type="interactions" value="570"/>
</dbReference>
<feature type="region of interest" description="Disordered" evidence="4">
    <location>
        <begin position="320"/>
        <end position="347"/>
    </location>
</feature>
<keyword evidence="3" id="KW-0677">Repeat</keyword>
<dbReference type="InterPro" id="IPR015943">
    <property type="entry name" value="WD40/YVTN_repeat-like_dom_sf"/>
</dbReference>
<dbReference type="Pfam" id="PF21720">
    <property type="entry name" value="MIOS_WD40"/>
    <property type="match status" value="1"/>
</dbReference>
<protein>
    <submittedName>
        <fullName evidence="7">WD40 repeat-like protein</fullName>
    </submittedName>
</protein>
<keyword evidence="2" id="KW-0853">WD repeat</keyword>
<dbReference type="Gene3D" id="2.130.10.10">
    <property type="entry name" value="YVTN repeat-like/Quinoprotein amine dehydrogenase"/>
    <property type="match status" value="2"/>
</dbReference>
<dbReference type="SUPFAM" id="SSF50978">
    <property type="entry name" value="WD40 repeat-like"/>
    <property type="match status" value="1"/>
</dbReference>
<dbReference type="InParanoid" id="A0A165QL14"/>
<dbReference type="InterPro" id="IPR036322">
    <property type="entry name" value="WD40_repeat_dom_sf"/>
</dbReference>
<evidence type="ECO:0000313" key="7">
    <source>
        <dbReference type="EMBL" id="KZT22569.1"/>
    </source>
</evidence>
<evidence type="ECO:0000256" key="3">
    <source>
        <dbReference type="ARBA" id="ARBA00022737"/>
    </source>
</evidence>